<dbReference type="Gene3D" id="3.80.30.20">
    <property type="entry name" value="tm_1862 like domain"/>
    <property type="match status" value="1"/>
</dbReference>
<keyword evidence="6" id="KW-0408">Iron</keyword>
<evidence type="ECO:0000259" key="9">
    <source>
        <dbReference type="PROSITE" id="PS51918"/>
    </source>
</evidence>
<keyword evidence="2" id="KW-0489">Methyltransferase</keyword>
<protein>
    <submittedName>
        <fullName evidence="10">Radical SAM protein</fullName>
    </submittedName>
</protein>
<evidence type="ECO:0000259" key="8">
    <source>
        <dbReference type="PROSITE" id="PS51332"/>
    </source>
</evidence>
<dbReference type="CDD" id="cd01335">
    <property type="entry name" value="Radical_SAM"/>
    <property type="match status" value="1"/>
</dbReference>
<name>A0A7V0MZ75_UNCAE</name>
<dbReference type="PROSITE" id="PS51332">
    <property type="entry name" value="B12_BINDING"/>
    <property type="match status" value="1"/>
</dbReference>
<keyword evidence="7" id="KW-0411">Iron-sulfur</keyword>
<dbReference type="Proteomes" id="UP000885660">
    <property type="component" value="Unassembled WGS sequence"/>
</dbReference>
<dbReference type="PROSITE" id="PS51918">
    <property type="entry name" value="RADICAL_SAM"/>
    <property type="match status" value="1"/>
</dbReference>
<dbReference type="SUPFAM" id="SSF52242">
    <property type="entry name" value="Cobalamin (vitamin B12)-binding domain"/>
    <property type="match status" value="1"/>
</dbReference>
<dbReference type="PANTHER" id="PTHR43409:SF7">
    <property type="entry name" value="BLL1977 PROTEIN"/>
    <property type="match status" value="1"/>
</dbReference>
<gene>
    <name evidence="10" type="ORF">ENG47_03075</name>
</gene>
<evidence type="ECO:0000313" key="10">
    <source>
        <dbReference type="EMBL" id="HDN84725.1"/>
    </source>
</evidence>
<organism evidence="10">
    <name type="scientific">Aerophobetes bacterium</name>
    <dbReference type="NCBI Taxonomy" id="2030807"/>
    <lineage>
        <taxon>Bacteria</taxon>
        <taxon>Candidatus Aerophobota</taxon>
    </lineage>
</organism>
<dbReference type="EMBL" id="DRBC01000185">
    <property type="protein sequence ID" value="HDN84725.1"/>
    <property type="molecule type" value="Genomic_DNA"/>
</dbReference>
<feature type="domain" description="B12-binding" evidence="8">
    <location>
        <begin position="8"/>
        <end position="143"/>
    </location>
</feature>
<dbReference type="InterPro" id="IPR051198">
    <property type="entry name" value="BchE-like"/>
</dbReference>
<evidence type="ECO:0000256" key="3">
    <source>
        <dbReference type="ARBA" id="ARBA00022679"/>
    </source>
</evidence>
<comment type="caution">
    <text evidence="10">The sequence shown here is derived from an EMBL/GenBank/DDBJ whole genome shotgun (WGS) entry which is preliminary data.</text>
</comment>
<evidence type="ECO:0000256" key="6">
    <source>
        <dbReference type="ARBA" id="ARBA00023004"/>
    </source>
</evidence>
<dbReference type="SFLD" id="SFLDG01123">
    <property type="entry name" value="methyltransferase_(Class_B)"/>
    <property type="match status" value="1"/>
</dbReference>
<evidence type="ECO:0000256" key="1">
    <source>
        <dbReference type="ARBA" id="ARBA00001966"/>
    </source>
</evidence>
<comment type="cofactor">
    <cofactor evidence="1">
        <name>[4Fe-4S] cluster</name>
        <dbReference type="ChEBI" id="CHEBI:49883"/>
    </cofactor>
</comment>
<dbReference type="Pfam" id="PF02310">
    <property type="entry name" value="B12-binding"/>
    <property type="match status" value="1"/>
</dbReference>
<evidence type="ECO:0000256" key="7">
    <source>
        <dbReference type="ARBA" id="ARBA00023014"/>
    </source>
</evidence>
<dbReference type="SFLD" id="SFLDS00029">
    <property type="entry name" value="Radical_SAM"/>
    <property type="match status" value="1"/>
</dbReference>
<dbReference type="InterPro" id="IPR007197">
    <property type="entry name" value="rSAM"/>
</dbReference>
<dbReference type="SUPFAM" id="SSF102114">
    <property type="entry name" value="Radical SAM enzymes"/>
    <property type="match status" value="1"/>
</dbReference>
<dbReference type="Gene3D" id="3.40.50.280">
    <property type="entry name" value="Cobalamin-binding domain"/>
    <property type="match status" value="1"/>
</dbReference>
<dbReference type="InterPro" id="IPR023404">
    <property type="entry name" value="rSAM_horseshoe"/>
</dbReference>
<dbReference type="GO" id="GO:0046872">
    <property type="term" value="F:metal ion binding"/>
    <property type="evidence" value="ECO:0007669"/>
    <property type="project" value="UniProtKB-KW"/>
</dbReference>
<dbReference type="GO" id="GO:0051539">
    <property type="term" value="F:4 iron, 4 sulfur cluster binding"/>
    <property type="evidence" value="ECO:0007669"/>
    <property type="project" value="UniProtKB-KW"/>
</dbReference>
<dbReference type="InterPro" id="IPR006158">
    <property type="entry name" value="Cobalamin-bd"/>
</dbReference>
<dbReference type="SFLD" id="SFLDG01082">
    <property type="entry name" value="B12-binding_domain_containing"/>
    <property type="match status" value="1"/>
</dbReference>
<dbReference type="InterPro" id="IPR036724">
    <property type="entry name" value="Cobalamin-bd_sf"/>
</dbReference>
<dbReference type="GO" id="GO:0003824">
    <property type="term" value="F:catalytic activity"/>
    <property type="evidence" value="ECO:0007669"/>
    <property type="project" value="InterPro"/>
</dbReference>
<dbReference type="CDD" id="cd02068">
    <property type="entry name" value="radical_SAM_B12_BD"/>
    <property type="match status" value="1"/>
</dbReference>
<evidence type="ECO:0000256" key="2">
    <source>
        <dbReference type="ARBA" id="ARBA00022603"/>
    </source>
</evidence>
<dbReference type="InterPro" id="IPR034466">
    <property type="entry name" value="Methyltransferase_Class_B"/>
</dbReference>
<keyword evidence="4" id="KW-0949">S-adenosyl-L-methionine</keyword>
<dbReference type="GO" id="GO:0031419">
    <property type="term" value="F:cobalamin binding"/>
    <property type="evidence" value="ECO:0007669"/>
    <property type="project" value="InterPro"/>
</dbReference>
<reference evidence="10" key="1">
    <citation type="journal article" date="2020" name="mSystems">
        <title>Genome- and Community-Level Interaction Insights into Carbon Utilization and Element Cycling Functions of Hydrothermarchaeota in Hydrothermal Sediment.</title>
        <authorList>
            <person name="Zhou Z."/>
            <person name="Liu Y."/>
            <person name="Xu W."/>
            <person name="Pan J."/>
            <person name="Luo Z.H."/>
            <person name="Li M."/>
        </authorList>
    </citation>
    <scope>NUCLEOTIDE SEQUENCE [LARGE SCALE GENOMIC DNA]</scope>
    <source>
        <strain evidence="10">HyVt-219</strain>
    </source>
</reference>
<keyword evidence="5" id="KW-0479">Metal-binding</keyword>
<dbReference type="SMART" id="SM00729">
    <property type="entry name" value="Elp3"/>
    <property type="match status" value="1"/>
</dbReference>
<keyword evidence="3" id="KW-0808">Transferase</keyword>
<dbReference type="InterPro" id="IPR006638">
    <property type="entry name" value="Elp3/MiaA/NifB-like_rSAM"/>
</dbReference>
<sequence length="464" mass="52840">MKVMLILPPSKFVLKDKLGITSIPLGLAYLASFIERDNHKIRIVDSATLRYKIQDVKEEIERFNPEIIGVTATTSSIYDAYEVAKIAKEVNPGVKVVMGGPHVSFTVEETLKECPFVDIVVRGEGEETFRELVGYFESSRGDISSLKEIRGIAFRNNGKIIQTEPRPFIKNLDNIPFPAYHLLPMEKYSLEGKRFAAIMTSRGCPFSCIFCSSSQLFGKIWRARSPENVIEEIKLLKDKYGVREIEFLDDTFTLNKKRAKRICDLLIKEDLGVSWSCSSRVDTIDESLIEKLKKAGCHTIYLGIESGSQEMLNIISKGITLTQAERAINLIKKVNLNTFGSFIIGIPGETVKTIKKTIDFAKKLSPSFAQFTICTPYPGTKLFEIAKEKGWLLTKDWSKYTILDQVMKIPGMITINLNRWLLKAYLSFYLRPKFIIEQLKRKNFLFFVTKKVFRGVLEYVGVKE</sequence>
<feature type="domain" description="Radical SAM core" evidence="9">
    <location>
        <begin position="190"/>
        <end position="416"/>
    </location>
</feature>
<dbReference type="AlphaFoldDB" id="A0A7V0MZ75"/>
<proteinExistence type="predicted"/>
<accession>A0A7V0MZ75</accession>
<dbReference type="InterPro" id="IPR058240">
    <property type="entry name" value="rSAM_sf"/>
</dbReference>
<evidence type="ECO:0000256" key="4">
    <source>
        <dbReference type="ARBA" id="ARBA00022691"/>
    </source>
</evidence>
<dbReference type="Pfam" id="PF04055">
    <property type="entry name" value="Radical_SAM"/>
    <property type="match status" value="1"/>
</dbReference>
<dbReference type="PANTHER" id="PTHR43409">
    <property type="entry name" value="ANAEROBIC MAGNESIUM-PROTOPORPHYRIN IX MONOMETHYL ESTER CYCLASE-RELATED"/>
    <property type="match status" value="1"/>
</dbReference>
<evidence type="ECO:0000256" key="5">
    <source>
        <dbReference type="ARBA" id="ARBA00022723"/>
    </source>
</evidence>